<accession>A0A645IWK4</accession>
<dbReference type="Pfam" id="PF15428">
    <property type="entry name" value="Imm26"/>
    <property type="match status" value="1"/>
</dbReference>
<proteinExistence type="predicted"/>
<dbReference type="InterPro" id="IPR029278">
    <property type="entry name" value="Imm26"/>
</dbReference>
<evidence type="ECO:0008006" key="2">
    <source>
        <dbReference type="Google" id="ProtNLM"/>
    </source>
</evidence>
<comment type="caution">
    <text evidence="1">The sequence shown here is derived from an EMBL/GenBank/DDBJ whole genome shotgun (WGS) entry which is preliminary data.</text>
</comment>
<protein>
    <recommendedName>
        <fullName evidence="2">Immunity protein 26 of polymorphic toxin system</fullName>
    </recommendedName>
</protein>
<reference evidence="1" key="1">
    <citation type="submission" date="2019-08" db="EMBL/GenBank/DDBJ databases">
        <authorList>
            <person name="Kucharzyk K."/>
            <person name="Murdoch R.W."/>
            <person name="Higgins S."/>
            <person name="Loffler F."/>
        </authorList>
    </citation>
    <scope>NUCLEOTIDE SEQUENCE</scope>
</reference>
<sequence>MVNKKKKRVKLGDIYAIPLPNGMYAFGRVMRDAGIAIYKYTGNSIEDIPKTEEYQFVASVYKDLLQGGIWTVIDNRQFNNEEESWPPKQYIIDKINGSYSIYHKGEITPSTQEECEGLEKAAIWDAHHIIDRIMGEDKWHKR</sequence>
<evidence type="ECO:0000313" key="1">
    <source>
        <dbReference type="EMBL" id="MPN55815.1"/>
    </source>
</evidence>
<name>A0A645IWK4_9ZZZZ</name>
<gene>
    <name evidence="1" type="ORF">SDC9_203499</name>
</gene>
<organism evidence="1">
    <name type="scientific">bioreactor metagenome</name>
    <dbReference type="NCBI Taxonomy" id="1076179"/>
    <lineage>
        <taxon>unclassified sequences</taxon>
        <taxon>metagenomes</taxon>
        <taxon>ecological metagenomes</taxon>
    </lineage>
</organism>
<dbReference type="EMBL" id="VSSQ01125459">
    <property type="protein sequence ID" value="MPN55815.1"/>
    <property type="molecule type" value="Genomic_DNA"/>
</dbReference>
<dbReference type="AlphaFoldDB" id="A0A645IWK4"/>